<sequence>MNKYLAAGLSSADNGLLVLESLTDGINSTPRTTTLNGAFLDDLLALKETLHREQQVSRQQLSMLSLSMPEALDGKPLALWTELPSTTGFREACQIVDKAITLMESKLKQEGNGQLVTLLRHELERLDNHKEDDETFNTMMVDLSQQLGELHQTLQGVIEHPDVIEDMGYAIQRHADKLAAVWSPALPIIAHSQALATLVQADTNILQQMLDLQAADVDIPMSVENQDISALERFMDGDGCLLPIAPTDCPTEWSLKDLLNYIGTGVFAARILRDVCQQYGDVAERVKQVIAKAEGLAQDSTLDGIAQLNLLTQMQCVRIKYQRMFAQSVRAALLFAQTVGQIILDVKDTAIAAKSDDFWDKTQAEVEAADGYTRTDLVQEGFFDPTKMEGYGIYTAESAWETLRRTMEYTVNILKRLVDWLVKSWRNGSAKAAIQQAEANNSQLTRAKDALLTEGTKKRLASLHTVGIQTIAKYAEAGTIWSGAFKGVTDNLGNVSALISSEVKELSNGRELDQDKLAKIREGLTLAFEKGNFNKVLLGHDGITIDNLASEIHDYREELKDQFKESTNESIDVDKLIRYNDGCRKFLQGPITDARNKVSGHELDNLLTMLNSMIRQQASSPENKGLGALKNEIVNARDLAKAAVDILGIAQWLEVRAKRYINALSTVVDKANSEAAAVSGTLKQEAFDLNEVVLSSTNYDVCSVAATSLAANRFRNSRDELRRHYNQALEAALQVYNRAVYNRAVIGQHLLGVMPRFTGVFSNYPWTLGLDLQVSNPSALNAFCEKLSRSIELYGAGTADSITQAVALLDSTELCYAVDPNYEGESGNSSALATHMFEYRRLAKEALEPHSDFTTEEQRRGWYATFMDSSPSWEPDNTLPVVTEDVDPSLIWAFASLFCAALNAYIALKYGTDLKVYGWFSEQQNSNNVR</sequence>
<accession>A0A482GFU7</accession>
<evidence type="ECO:0000256" key="1">
    <source>
        <dbReference type="SAM" id="Coils"/>
    </source>
</evidence>
<gene>
    <name evidence="2" type="ORF">Goslar_00064</name>
</gene>
<keyword evidence="1" id="KW-0175">Coiled coil</keyword>
<proteinExistence type="predicted"/>
<evidence type="ECO:0000313" key="3">
    <source>
        <dbReference type="Proteomes" id="UP000294673"/>
    </source>
</evidence>
<organism evidence="2 3">
    <name type="scientific">Escherichia phage vB_EcoM_Goslar</name>
    <dbReference type="NCBI Taxonomy" id="2502409"/>
    <lineage>
        <taxon>Viruses</taxon>
        <taxon>Duplodnaviria</taxon>
        <taxon>Heunggongvirae</taxon>
        <taxon>Uroviricota</taxon>
        <taxon>Caudoviricetes</taxon>
        <taxon>Chimalliviridae</taxon>
        <taxon>Goslarvirus</taxon>
        <taxon>Goslarvirus goslar</taxon>
    </lineage>
</organism>
<feature type="coiled-coil region" evidence="1">
    <location>
        <begin position="427"/>
        <end position="454"/>
    </location>
</feature>
<reference evidence="2 3" key="1">
    <citation type="submission" date="2018-12" db="EMBL/GenBank/DDBJ databases">
        <title>Still something new to discover - new insights into E. coli phage diversity and taxonomy.</title>
        <authorList>
            <person name="Korf I.H.E."/>
            <person name="Adriaennsens E."/>
            <person name="Dreiseikelmann B."/>
            <person name="Kropinski A."/>
            <person name="Nimtz M."/>
            <person name="Meier-Kolthoff J.P."/>
            <person name="Rohde M."/>
            <person name="van Raaij M."/>
            <person name="Wittmann J."/>
        </authorList>
    </citation>
    <scope>NUCLEOTIDE SEQUENCE [LARGE SCALE GENOMIC DNA]</scope>
</reference>
<protein>
    <submittedName>
        <fullName evidence="2">Uncharacterized protein</fullName>
    </submittedName>
</protein>
<dbReference type="Proteomes" id="UP000294673">
    <property type="component" value="Segment"/>
</dbReference>
<name>A0A482GFU7_BPGOS</name>
<organismHost>
    <name type="scientific">Escherichia coli</name>
    <dbReference type="NCBI Taxonomy" id="562"/>
</organismHost>
<evidence type="ECO:0000313" key="2">
    <source>
        <dbReference type="EMBL" id="QBO63857.1"/>
    </source>
</evidence>
<keyword evidence="3" id="KW-1185">Reference proteome</keyword>
<dbReference type="EMBL" id="MK327938">
    <property type="protein sequence ID" value="QBO63857.1"/>
    <property type="molecule type" value="Genomic_DNA"/>
</dbReference>